<evidence type="ECO:0000256" key="1">
    <source>
        <dbReference type="ARBA" id="ARBA00004604"/>
    </source>
</evidence>
<dbReference type="GO" id="GO:0030688">
    <property type="term" value="C:preribosome, small subunit precursor"/>
    <property type="evidence" value="ECO:0007669"/>
    <property type="project" value="TreeGrafter"/>
</dbReference>
<dbReference type="SMART" id="SM01362">
    <property type="entry name" value="DUF663"/>
    <property type="match status" value="1"/>
</dbReference>
<feature type="compositionally biased region" description="Polar residues" evidence="5">
    <location>
        <begin position="312"/>
        <end position="327"/>
    </location>
</feature>
<comment type="subcellular location">
    <subcellularLocation>
        <location evidence="1">Nucleus</location>
        <location evidence="1">Nucleolus</location>
    </subcellularLocation>
</comment>
<feature type="compositionally biased region" description="Low complexity" evidence="5">
    <location>
        <begin position="42"/>
        <end position="58"/>
    </location>
</feature>
<keyword evidence="3" id="KW-0539">Nucleus</keyword>
<dbReference type="Pfam" id="PF04950">
    <property type="entry name" value="RIBIOP_C"/>
    <property type="match status" value="1"/>
</dbReference>
<dbReference type="InterPro" id="IPR039761">
    <property type="entry name" value="Bms1/Tsr1"/>
</dbReference>
<dbReference type="GO" id="GO:0000462">
    <property type="term" value="P:maturation of SSU-rRNA from tricistronic rRNA transcript (SSU-rRNA, 5.8S rRNA, LSU-rRNA)"/>
    <property type="evidence" value="ECO:0007669"/>
    <property type="project" value="TreeGrafter"/>
</dbReference>
<dbReference type="InterPro" id="IPR012948">
    <property type="entry name" value="AARP2CN"/>
</dbReference>
<sequence length="833" mass="94262">MFTTAMSTHSHRPTLKQTNKKFKSRGSTKRSTKTENKGRVGTKQSSSKTSSSNNQQNKQQRRNTAKQLQSQKKESLLQGKRLFEGRFGAPRIILVLPLTEDVNGLNVVKQLLHSAGEDELSLEHQGFSLYRCKIQRFNQHFHFIVPPFPTNTATFMSILDSAKIADYILPVLSATNEVGEWGETTLRCIQAQSCSETFGIIQGLNEVEKKEETGIRHSLHSFLSYFFPNVPKLSCVEQPNELSNTIRSIATGTPKSPSWRDYRSYLLTEKAEWEGTTLKLTGVVRGEHLNSNRLIHIPNSGDYQIDKITNAPHPSQLNHKANGNSMSVDEVDTGLVAQPDEQDQDDLVSENEADTMGNEQTWPTEEEMAEGERLQAEADAEEEEAAKSRKVPKGTSSYQAAWITDDQDVSDDEDSEGDEEEEEEEEEDEAEMAEDGQAAAEDEEEEEVEMDTRDQEFQDLDDAEEEKQYKEYLNQEKEDAEFPDEVDTPLDIAARDRFARYRGLKSFRTSPWDPYENLPIEMSRVFEFENYDQMSKRVIKRAKLGVDEDEQSVSVAVGRRVTLHIKSVNTDLTAIQSPDLPLVIFSLLPHEKKKSLVNMTITRNTEYTGIVKSKEPLTAIIGPRKIQIQPIYSQNTPKGVNNVHKFERYLRHGDASVATIFGPVTWGKVPIVYLREREDGKPPYLVGSGTFKDADPTRIIAKRIILSGHPFKVHKKTVTVRYLFFNPDDIAYFKPIELHTKYGRVGHIKESLGTHGYFKAHFDGPVTQMDTVLLSLYKRSFPKFSTLRVEGRQHVSEDDAAEKEEGEGEGAAAAKDDAKLVNTGGDRQHFMEI</sequence>
<feature type="compositionally biased region" description="Acidic residues" evidence="5">
    <location>
        <begin position="340"/>
        <end position="353"/>
    </location>
</feature>
<dbReference type="GO" id="GO:0034511">
    <property type="term" value="F:U3 snoRNA binding"/>
    <property type="evidence" value="ECO:0007669"/>
    <property type="project" value="TreeGrafter"/>
</dbReference>
<evidence type="ECO:0000256" key="5">
    <source>
        <dbReference type="SAM" id="MobiDB-lite"/>
    </source>
</evidence>
<gene>
    <name evidence="7" type="ORF">E3P99_00318</name>
</gene>
<dbReference type="AlphaFoldDB" id="A0A4T0FWY3"/>
<dbReference type="PANTHER" id="PTHR12858">
    <property type="entry name" value="RIBOSOME BIOGENESIS PROTEIN"/>
    <property type="match status" value="1"/>
</dbReference>
<dbReference type="GO" id="GO:0005730">
    <property type="term" value="C:nucleolus"/>
    <property type="evidence" value="ECO:0007669"/>
    <property type="project" value="UniProtKB-SubCell"/>
</dbReference>
<dbReference type="PROSITE" id="PS51714">
    <property type="entry name" value="G_BMS1"/>
    <property type="match status" value="1"/>
</dbReference>
<dbReference type="GO" id="GO:0000479">
    <property type="term" value="P:endonucleolytic cleavage of tricistronic rRNA transcript (SSU-rRNA, 5.8S rRNA, LSU-rRNA)"/>
    <property type="evidence" value="ECO:0007669"/>
    <property type="project" value="TreeGrafter"/>
</dbReference>
<comment type="caution">
    <text evidence="7">The sequence shown here is derived from an EMBL/GenBank/DDBJ whole genome shotgun (WGS) entry which is preliminary data.</text>
</comment>
<feature type="region of interest" description="Disordered" evidence="5">
    <location>
        <begin position="339"/>
        <end position="454"/>
    </location>
</feature>
<proteinExistence type="inferred from homology"/>
<accession>A0A4T0FWY3</accession>
<protein>
    <recommendedName>
        <fullName evidence="6">Bms1-type G domain-containing protein</fullName>
    </recommendedName>
</protein>
<evidence type="ECO:0000259" key="6">
    <source>
        <dbReference type="PROSITE" id="PS51714"/>
    </source>
</evidence>
<dbReference type="SMART" id="SM00785">
    <property type="entry name" value="AARP2CN"/>
    <property type="match status" value="1"/>
</dbReference>
<feature type="region of interest" description="Disordered" evidence="5">
    <location>
        <begin position="1"/>
        <end position="73"/>
    </location>
</feature>
<dbReference type="GO" id="GO:0003924">
    <property type="term" value="F:GTPase activity"/>
    <property type="evidence" value="ECO:0007669"/>
    <property type="project" value="TreeGrafter"/>
</dbReference>
<evidence type="ECO:0000256" key="2">
    <source>
        <dbReference type="ARBA" id="ARBA00022517"/>
    </source>
</evidence>
<dbReference type="OrthoDB" id="119302at2759"/>
<organism evidence="7 8">
    <name type="scientific">Wallemia hederae</name>
    <dbReference type="NCBI Taxonomy" id="1540922"/>
    <lineage>
        <taxon>Eukaryota</taxon>
        <taxon>Fungi</taxon>
        <taxon>Dikarya</taxon>
        <taxon>Basidiomycota</taxon>
        <taxon>Wallemiomycotina</taxon>
        <taxon>Wallemiomycetes</taxon>
        <taxon>Wallemiales</taxon>
        <taxon>Wallemiaceae</taxon>
        <taxon>Wallemia</taxon>
    </lineage>
</organism>
<evidence type="ECO:0000313" key="8">
    <source>
        <dbReference type="Proteomes" id="UP000310189"/>
    </source>
</evidence>
<dbReference type="InterPro" id="IPR007034">
    <property type="entry name" value="BMS1_TSR1_C"/>
</dbReference>
<feature type="compositionally biased region" description="Acidic residues" evidence="5">
    <location>
        <begin position="405"/>
        <end position="449"/>
    </location>
</feature>
<feature type="region of interest" description="Disordered" evidence="5">
    <location>
        <begin position="792"/>
        <end position="833"/>
    </location>
</feature>
<feature type="compositionally biased region" description="Basic residues" evidence="5">
    <location>
        <begin position="9"/>
        <end position="31"/>
    </location>
</feature>
<dbReference type="GO" id="GO:0005525">
    <property type="term" value="F:GTP binding"/>
    <property type="evidence" value="ECO:0007669"/>
    <property type="project" value="TreeGrafter"/>
</dbReference>
<comment type="similarity">
    <text evidence="4">Belongs to the TRAFAC class translation factor GTPase superfamily. Bms1-like GTPase family. TSR1 subfamily.</text>
</comment>
<feature type="region of interest" description="Disordered" evidence="5">
    <location>
        <begin position="305"/>
        <end position="327"/>
    </location>
</feature>
<feature type="domain" description="Bms1-type G" evidence="6">
    <location>
        <begin position="89"/>
        <end position="255"/>
    </location>
</feature>
<evidence type="ECO:0000256" key="4">
    <source>
        <dbReference type="ARBA" id="ARBA00038288"/>
    </source>
</evidence>
<dbReference type="Pfam" id="PF22298">
    <property type="entry name" value="Tsr1_G-like"/>
    <property type="match status" value="1"/>
</dbReference>
<feature type="compositionally biased region" description="Acidic residues" evidence="5">
    <location>
        <begin position="798"/>
        <end position="808"/>
    </location>
</feature>
<keyword evidence="2" id="KW-0690">Ribosome biogenesis</keyword>
<dbReference type="Proteomes" id="UP000310189">
    <property type="component" value="Unassembled WGS sequence"/>
</dbReference>
<evidence type="ECO:0000256" key="3">
    <source>
        <dbReference type="ARBA" id="ARBA00023242"/>
    </source>
</evidence>
<dbReference type="EMBL" id="SPNW01000003">
    <property type="protein sequence ID" value="TIA93181.1"/>
    <property type="molecule type" value="Genomic_DNA"/>
</dbReference>
<evidence type="ECO:0000313" key="7">
    <source>
        <dbReference type="EMBL" id="TIA93181.1"/>
    </source>
</evidence>
<keyword evidence="8" id="KW-1185">Reference proteome</keyword>
<dbReference type="PANTHER" id="PTHR12858:SF1">
    <property type="entry name" value="PRE-RRNA-PROCESSING PROTEIN TSR1 HOMOLOG"/>
    <property type="match status" value="1"/>
</dbReference>
<reference evidence="7 8" key="1">
    <citation type="submission" date="2019-03" db="EMBL/GenBank/DDBJ databases">
        <title>Sequencing 23 genomes of Wallemia ichthyophaga.</title>
        <authorList>
            <person name="Gostincar C."/>
        </authorList>
    </citation>
    <scope>NUCLEOTIDE SEQUENCE [LARGE SCALE GENOMIC DNA]</scope>
    <source>
        <strain evidence="7 8">EXF-5753</strain>
    </source>
</reference>
<dbReference type="Pfam" id="PF08142">
    <property type="entry name" value="AARP2CN"/>
    <property type="match status" value="1"/>
</dbReference>
<name>A0A4T0FWY3_9BASI</name>
<dbReference type="InterPro" id="IPR030387">
    <property type="entry name" value="G_Bms1/Tsr1_dom"/>
</dbReference>